<evidence type="ECO:0000313" key="1">
    <source>
        <dbReference type="EMBL" id="QHT02862.1"/>
    </source>
</evidence>
<proteinExistence type="predicted"/>
<organism evidence="1">
    <name type="scientific">viral metagenome</name>
    <dbReference type="NCBI Taxonomy" id="1070528"/>
    <lineage>
        <taxon>unclassified sequences</taxon>
        <taxon>metagenomes</taxon>
        <taxon>organismal metagenomes</taxon>
    </lineage>
</organism>
<dbReference type="AlphaFoldDB" id="A0A6C0CFD6"/>
<sequence length="107" mass="12641">MFNETTFINNFVQYCIDSTESYDITILFDDYIDNIVSSNSQEMNEYIIRNYDNPTNVDIIPNIHHRVAQILYDKFYIQAESAVVNQYESEADTEESDEIRVISEIYD</sequence>
<accession>A0A6C0CFD6</accession>
<dbReference type="EMBL" id="MN739403">
    <property type="protein sequence ID" value="QHT02862.1"/>
    <property type="molecule type" value="Genomic_DNA"/>
</dbReference>
<reference evidence="1" key="1">
    <citation type="journal article" date="2020" name="Nature">
        <title>Giant virus diversity and host interactions through global metagenomics.</title>
        <authorList>
            <person name="Schulz F."/>
            <person name="Roux S."/>
            <person name="Paez-Espino D."/>
            <person name="Jungbluth S."/>
            <person name="Walsh D.A."/>
            <person name="Denef V.J."/>
            <person name="McMahon K.D."/>
            <person name="Konstantinidis K.T."/>
            <person name="Eloe-Fadrosh E.A."/>
            <person name="Kyrpides N.C."/>
            <person name="Woyke T."/>
        </authorList>
    </citation>
    <scope>NUCLEOTIDE SEQUENCE</scope>
    <source>
        <strain evidence="1">GVMAG-M-3300020727-4</strain>
    </source>
</reference>
<name>A0A6C0CFD6_9ZZZZ</name>
<protein>
    <submittedName>
        <fullName evidence="1">Uncharacterized protein</fullName>
    </submittedName>
</protein>